<dbReference type="GO" id="GO:0009751">
    <property type="term" value="P:response to salicylic acid"/>
    <property type="evidence" value="ECO:0007669"/>
    <property type="project" value="UniProtKB-ARBA"/>
</dbReference>
<keyword evidence="2 9" id="KW-0479">Metal-binding</keyword>
<dbReference type="Gene3D" id="2.70.98.20">
    <property type="entry name" value="Copper amine oxidase, catalytic domain"/>
    <property type="match status" value="1"/>
</dbReference>
<keyword evidence="15" id="KW-1185">Reference proteome</keyword>
<dbReference type="GO" id="GO:0009753">
    <property type="term" value="P:response to jasmonic acid"/>
    <property type="evidence" value="ECO:0007669"/>
    <property type="project" value="UniProtKB-ARBA"/>
</dbReference>
<evidence type="ECO:0000256" key="2">
    <source>
        <dbReference type="ARBA" id="ARBA00022723"/>
    </source>
</evidence>
<accession>A0AAU9R6B9</accession>
<sequence>MVNRGNFISSFSLFLFFSLVLHLHFETTMAARKSVKVFGPPIPHGWSPPSPPKDDSVWFKINLYKNIEQTAFRPTGQGPSQGIGHKDPPVHHITKAMAQLHFTTLIFYCIFIISSSTLIPPPHPFDPLTATEIKLVRNIINKTYPVGPKHRFTFHYVGLNEPDKSLVLSWHSSLDHNIKPPPRQAFVIARDNGKTREIVVDFSSRAIVSDKIYEGNGYPMLTIDEQQAASALVLKFKPFREAIARRGFNVSEVVVTSATIGWFGETETERVISMRPFYLNGSVNTYLRPIEGITIIFNLDKMKVTEFKDRFISPMPEANQTEYRISKLKPPFGPPLQNAAIFQPDGPGFRIDGHNVRWSNWKFHLSFDVRAGLVISLTSIFDMDTNKYRQVLYKGHISEIFVPYMDPSEEWYSNTFFDCGEFGCGQRAVSLAPYTDCPGNAAFMDGVFASQDGTPIKISNVMCIFEKYAGDIMWRHTEAEIPGLEITEVRPEVSLVARMVTTVGNYDYIVDYEFKPSGSIKMRVGLTGVLEVKPVEYNHTSEIIEDDIHGTIVADNTVGVNHDHFVTYRLDLDIDGTNNSFVRTKLVTKRTPESVNTPRKSYWTTKLKTAKTEAQARVKIGLRAEELVVVNPNRRTKHGNEVGYRILPGPPSGPLLTQDDYPQIRAAFTNYNVWITPYNRSEVWASGLYVDRSRGDDTLAVWSQRNREIEKKDIVMWYTVGFHHVPCQEDYPTMPTMSVEFELRPTNFFERNPVLKTKPIKLTTARECTPVDDK</sequence>
<dbReference type="InterPro" id="IPR015800">
    <property type="entry name" value="Cu_amine_oxidase_N2"/>
</dbReference>
<dbReference type="GO" id="GO:0048038">
    <property type="term" value="F:quinone binding"/>
    <property type="evidence" value="ECO:0007669"/>
    <property type="project" value="InterPro"/>
</dbReference>
<evidence type="ECO:0000256" key="8">
    <source>
        <dbReference type="PIRSR" id="PIRSR600269-51"/>
    </source>
</evidence>
<feature type="active site" description="Proton acceptor" evidence="7">
    <location>
        <position position="418"/>
    </location>
</feature>
<proteinExistence type="inferred from homology"/>
<dbReference type="GO" id="GO:0009308">
    <property type="term" value="P:amine metabolic process"/>
    <property type="evidence" value="ECO:0007669"/>
    <property type="project" value="UniProtKB-UniRule"/>
</dbReference>
<feature type="modified residue" description="2',4',5'-topaquinone" evidence="8">
    <location>
        <position position="506"/>
    </location>
</feature>
<dbReference type="GO" id="GO:0009737">
    <property type="term" value="P:response to abscisic acid"/>
    <property type="evidence" value="ECO:0007669"/>
    <property type="project" value="UniProtKB-ARBA"/>
</dbReference>
<feature type="transmembrane region" description="Helical" evidence="10">
    <location>
        <begin position="6"/>
        <end position="25"/>
    </location>
</feature>
<dbReference type="Pfam" id="PF01179">
    <property type="entry name" value="Cu_amine_oxid"/>
    <property type="match status" value="1"/>
</dbReference>
<dbReference type="AlphaFoldDB" id="A0AAU9R6B9"/>
<dbReference type="SUPFAM" id="SSF49998">
    <property type="entry name" value="Amine oxidase catalytic domain"/>
    <property type="match status" value="1"/>
</dbReference>
<dbReference type="FunFam" id="2.70.98.20:FF:000004">
    <property type="entry name" value="Amine oxidase"/>
    <property type="match status" value="1"/>
</dbReference>
<dbReference type="GO" id="GO:0009733">
    <property type="term" value="P:response to auxin"/>
    <property type="evidence" value="ECO:0007669"/>
    <property type="project" value="UniProtKB-ARBA"/>
</dbReference>
<dbReference type="PROSITE" id="PS01165">
    <property type="entry name" value="COPPER_AMINE_OXID_2"/>
    <property type="match status" value="1"/>
</dbReference>
<evidence type="ECO:0000256" key="10">
    <source>
        <dbReference type="SAM" id="Phobius"/>
    </source>
</evidence>
<keyword evidence="10" id="KW-1133">Transmembrane helix</keyword>
<reference evidence="14 15" key="1">
    <citation type="submission" date="2022-03" db="EMBL/GenBank/DDBJ databases">
        <authorList>
            <person name="Nunn A."/>
            <person name="Chopra R."/>
            <person name="Nunn A."/>
            <person name="Contreras Garrido A."/>
        </authorList>
    </citation>
    <scope>NUCLEOTIDE SEQUENCE [LARGE SCALE GENOMIC DNA]</scope>
</reference>
<dbReference type="PANTHER" id="PTHR10638">
    <property type="entry name" value="COPPER AMINE OXIDASE"/>
    <property type="match status" value="1"/>
</dbReference>
<keyword evidence="3 7" id="KW-0801">TPQ</keyword>
<evidence type="ECO:0000259" key="12">
    <source>
        <dbReference type="Pfam" id="PF02727"/>
    </source>
</evidence>
<organism evidence="14 15">
    <name type="scientific">Thlaspi arvense</name>
    <name type="common">Field penny-cress</name>
    <dbReference type="NCBI Taxonomy" id="13288"/>
    <lineage>
        <taxon>Eukaryota</taxon>
        <taxon>Viridiplantae</taxon>
        <taxon>Streptophyta</taxon>
        <taxon>Embryophyta</taxon>
        <taxon>Tracheophyta</taxon>
        <taxon>Spermatophyta</taxon>
        <taxon>Magnoliopsida</taxon>
        <taxon>eudicotyledons</taxon>
        <taxon>Gunneridae</taxon>
        <taxon>Pentapetalae</taxon>
        <taxon>rosids</taxon>
        <taxon>malvids</taxon>
        <taxon>Brassicales</taxon>
        <taxon>Brassicaceae</taxon>
        <taxon>Thlaspideae</taxon>
        <taxon>Thlaspi</taxon>
    </lineage>
</organism>
<dbReference type="GO" id="GO:0008131">
    <property type="term" value="F:primary methylamine oxidase activity"/>
    <property type="evidence" value="ECO:0007669"/>
    <property type="project" value="InterPro"/>
</dbReference>
<evidence type="ECO:0000313" key="14">
    <source>
        <dbReference type="EMBL" id="CAH2034759.1"/>
    </source>
</evidence>
<name>A0AAU9R6B9_THLAR</name>
<dbReference type="PANTHER" id="PTHR10638:SF87">
    <property type="entry name" value="AMINE OXIDASE [COPPER-CONTAINING] ALPHA 2, PEROXISOMAL-RELATED"/>
    <property type="match status" value="1"/>
</dbReference>
<dbReference type="InterPro" id="IPR015802">
    <property type="entry name" value="Cu_amine_oxidase_N3"/>
</dbReference>
<dbReference type="InterPro" id="IPR049947">
    <property type="entry name" value="Cu_Am_Ox_Cu-bd"/>
</dbReference>
<dbReference type="GO" id="GO:0009611">
    <property type="term" value="P:response to wounding"/>
    <property type="evidence" value="ECO:0007669"/>
    <property type="project" value="UniProtKB-ARBA"/>
</dbReference>
<dbReference type="InterPro" id="IPR015798">
    <property type="entry name" value="Cu_amine_oxidase_C"/>
</dbReference>
<comment type="PTM">
    <text evidence="8 9">Topaquinone (TPQ) is generated by copper-dependent autoxidation of a specific tyrosyl residue.</text>
</comment>
<dbReference type="Pfam" id="PF02728">
    <property type="entry name" value="Cu_amine_oxidN3"/>
    <property type="match status" value="1"/>
</dbReference>
<feature type="domain" description="Copper amine oxidase catalytic" evidence="11">
    <location>
        <begin position="341"/>
        <end position="755"/>
    </location>
</feature>
<keyword evidence="6" id="KW-1015">Disulfide bond</keyword>
<dbReference type="EMBL" id="OU466857">
    <property type="protein sequence ID" value="CAH2034759.1"/>
    <property type="molecule type" value="Genomic_DNA"/>
</dbReference>
<evidence type="ECO:0000256" key="9">
    <source>
        <dbReference type="RuleBase" id="RU000672"/>
    </source>
</evidence>
<dbReference type="FunFam" id="3.10.450.40:FF:000012">
    <property type="entry name" value="Amine oxidase"/>
    <property type="match status" value="1"/>
</dbReference>
<evidence type="ECO:0000256" key="4">
    <source>
        <dbReference type="ARBA" id="ARBA00023002"/>
    </source>
</evidence>
<dbReference type="Pfam" id="PF02727">
    <property type="entry name" value="Cu_amine_oxidN2"/>
    <property type="match status" value="1"/>
</dbReference>
<evidence type="ECO:0000256" key="6">
    <source>
        <dbReference type="ARBA" id="ARBA00023157"/>
    </source>
</evidence>
<gene>
    <name evidence="14" type="ORF">TAV2_LOCUS2766</name>
</gene>
<feature type="domain" description="Copper amine oxidase N3-terminal" evidence="13">
    <location>
        <begin position="219"/>
        <end position="311"/>
    </location>
</feature>
<dbReference type="InterPro" id="IPR000269">
    <property type="entry name" value="Cu_amine_oxidase"/>
</dbReference>
<dbReference type="GO" id="GO:1904585">
    <property type="term" value="P:response to putrescine"/>
    <property type="evidence" value="ECO:0007669"/>
    <property type="project" value="UniProtKB-ARBA"/>
</dbReference>
<evidence type="ECO:0000256" key="3">
    <source>
        <dbReference type="ARBA" id="ARBA00022772"/>
    </source>
</evidence>
<dbReference type="GO" id="GO:0052595">
    <property type="term" value="F:aliphatic amine oxidase activity"/>
    <property type="evidence" value="ECO:0007669"/>
    <property type="project" value="UniProtKB-ARBA"/>
</dbReference>
<evidence type="ECO:0000259" key="11">
    <source>
        <dbReference type="Pfam" id="PF01179"/>
    </source>
</evidence>
<keyword evidence="5 9" id="KW-0186">Copper</keyword>
<dbReference type="EC" id="1.4.3.-" evidence="9"/>
<feature type="domain" description="Copper amine oxidase N2-terminal" evidence="12">
    <location>
        <begin position="123"/>
        <end position="211"/>
    </location>
</feature>
<protein>
    <recommendedName>
        <fullName evidence="9">Amine oxidase</fullName>
        <ecNumber evidence="9">1.4.3.-</ecNumber>
    </recommendedName>
</protein>
<evidence type="ECO:0000256" key="1">
    <source>
        <dbReference type="ARBA" id="ARBA00007983"/>
    </source>
</evidence>
<feature type="active site" description="Schiff-base intermediate with substrate; via topaquinone" evidence="7">
    <location>
        <position position="506"/>
    </location>
</feature>
<dbReference type="GO" id="GO:0009414">
    <property type="term" value="P:response to water deprivation"/>
    <property type="evidence" value="ECO:0007669"/>
    <property type="project" value="UniProtKB-ARBA"/>
</dbReference>
<evidence type="ECO:0000313" key="15">
    <source>
        <dbReference type="Proteomes" id="UP000836841"/>
    </source>
</evidence>
<dbReference type="InterPro" id="IPR036460">
    <property type="entry name" value="Cu_amine_oxidase_C_sf"/>
</dbReference>
<keyword evidence="10" id="KW-0472">Membrane</keyword>
<comment type="cofactor">
    <cofactor evidence="9">
        <name>Cu cation</name>
        <dbReference type="ChEBI" id="CHEBI:23378"/>
    </cofactor>
    <text evidence="9">Contains 1 topaquinone per subunit.</text>
</comment>
<dbReference type="GO" id="GO:0005507">
    <property type="term" value="F:copper ion binding"/>
    <property type="evidence" value="ECO:0007669"/>
    <property type="project" value="InterPro"/>
</dbReference>
<evidence type="ECO:0000259" key="13">
    <source>
        <dbReference type="Pfam" id="PF02728"/>
    </source>
</evidence>
<dbReference type="Gene3D" id="3.10.450.40">
    <property type="match status" value="2"/>
</dbReference>
<keyword evidence="10" id="KW-0812">Transmembrane</keyword>
<dbReference type="InterPro" id="IPR016182">
    <property type="entry name" value="Cu_amine_oxidase_N-reg"/>
</dbReference>
<dbReference type="SUPFAM" id="SSF54416">
    <property type="entry name" value="Amine oxidase N-terminal region"/>
    <property type="match status" value="2"/>
</dbReference>
<comment type="similarity">
    <text evidence="1 9">Belongs to the copper/topaquinone oxidase family.</text>
</comment>
<keyword evidence="4 9" id="KW-0560">Oxidoreductase</keyword>
<dbReference type="Proteomes" id="UP000836841">
    <property type="component" value="Chromosome 1"/>
</dbReference>
<evidence type="ECO:0000256" key="5">
    <source>
        <dbReference type="ARBA" id="ARBA00023008"/>
    </source>
</evidence>
<evidence type="ECO:0000256" key="7">
    <source>
        <dbReference type="PIRSR" id="PIRSR600269-50"/>
    </source>
</evidence>